<proteinExistence type="predicted"/>
<dbReference type="SUPFAM" id="SSF53067">
    <property type="entry name" value="Actin-like ATPase domain"/>
    <property type="match status" value="1"/>
</dbReference>
<protein>
    <submittedName>
        <fullName evidence="1">Uncharacterized protein</fullName>
    </submittedName>
</protein>
<evidence type="ECO:0000313" key="1">
    <source>
        <dbReference type="EMBL" id="GAI09161.1"/>
    </source>
</evidence>
<dbReference type="InterPro" id="IPR043129">
    <property type="entry name" value="ATPase_NBD"/>
</dbReference>
<dbReference type="CDD" id="cd23763">
    <property type="entry name" value="ASKHA_ATPase_ROK"/>
    <property type="match status" value="1"/>
</dbReference>
<accession>X1LTM4</accession>
<dbReference type="Gene3D" id="3.30.420.40">
    <property type="match status" value="1"/>
</dbReference>
<name>X1LTM4_9ZZZZ</name>
<reference evidence="1" key="1">
    <citation type="journal article" date="2014" name="Front. Microbiol.">
        <title>High frequency of phylogenetically diverse reductive dehalogenase-homologous genes in deep subseafloor sedimentary metagenomes.</title>
        <authorList>
            <person name="Kawai M."/>
            <person name="Futagami T."/>
            <person name="Toyoda A."/>
            <person name="Takaki Y."/>
            <person name="Nishi S."/>
            <person name="Hori S."/>
            <person name="Arai W."/>
            <person name="Tsubouchi T."/>
            <person name="Morono Y."/>
            <person name="Uchiyama I."/>
            <person name="Ito T."/>
            <person name="Fujiyama A."/>
            <person name="Inagaki F."/>
            <person name="Takami H."/>
        </authorList>
    </citation>
    <scope>NUCLEOTIDE SEQUENCE</scope>
    <source>
        <strain evidence="1">Expedition CK06-06</strain>
    </source>
</reference>
<sequence>MELMDDVISWFAVGISNIILLYDPQIIVIQGIFAKAGEYFLDNLRIKVNEISLPKIKKETKIEYSKLGDLIFKIRSIFFARSLDLVLIKYLLLFKDTLAKLSEFSASLIFSGEAFSSDFFNLNSRFLSRRKARKQITKWPLILASVQ</sequence>
<dbReference type="AlphaFoldDB" id="X1LTM4"/>
<dbReference type="EMBL" id="BARV01007525">
    <property type="protein sequence ID" value="GAI09161.1"/>
    <property type="molecule type" value="Genomic_DNA"/>
</dbReference>
<gene>
    <name evidence="1" type="ORF">S06H3_15304</name>
</gene>
<comment type="caution">
    <text evidence="1">The sequence shown here is derived from an EMBL/GenBank/DDBJ whole genome shotgun (WGS) entry which is preliminary data.</text>
</comment>
<organism evidence="1">
    <name type="scientific">marine sediment metagenome</name>
    <dbReference type="NCBI Taxonomy" id="412755"/>
    <lineage>
        <taxon>unclassified sequences</taxon>
        <taxon>metagenomes</taxon>
        <taxon>ecological metagenomes</taxon>
    </lineage>
</organism>